<gene>
    <name evidence="2" type="ORF">ODALV1_LOCUS6343</name>
</gene>
<comment type="caution">
    <text evidence="2">The sequence shown here is derived from an EMBL/GenBank/DDBJ whole genome shotgun (WGS) entry which is preliminary data.</text>
</comment>
<organism evidence="2 3">
    <name type="scientific">Orchesella dallaii</name>
    <dbReference type="NCBI Taxonomy" id="48710"/>
    <lineage>
        <taxon>Eukaryota</taxon>
        <taxon>Metazoa</taxon>
        <taxon>Ecdysozoa</taxon>
        <taxon>Arthropoda</taxon>
        <taxon>Hexapoda</taxon>
        <taxon>Collembola</taxon>
        <taxon>Entomobryomorpha</taxon>
        <taxon>Entomobryoidea</taxon>
        <taxon>Orchesellidae</taxon>
        <taxon>Orchesellinae</taxon>
        <taxon>Orchesella</taxon>
    </lineage>
</organism>
<evidence type="ECO:0000313" key="3">
    <source>
        <dbReference type="Proteomes" id="UP001642540"/>
    </source>
</evidence>
<keyword evidence="1" id="KW-0732">Signal</keyword>
<evidence type="ECO:0000313" key="2">
    <source>
        <dbReference type="EMBL" id="CAL8086129.1"/>
    </source>
</evidence>
<evidence type="ECO:0000256" key="1">
    <source>
        <dbReference type="SAM" id="SignalP"/>
    </source>
</evidence>
<keyword evidence="3" id="KW-1185">Reference proteome</keyword>
<dbReference type="Gene3D" id="3.40.50.410">
    <property type="entry name" value="von Willebrand factor, type A domain"/>
    <property type="match status" value="1"/>
</dbReference>
<feature type="chain" id="PRO_5046185821" description="VWFA domain-containing protein" evidence="1">
    <location>
        <begin position="23"/>
        <end position="293"/>
    </location>
</feature>
<dbReference type="SUPFAM" id="SSF53300">
    <property type="entry name" value="vWA-like"/>
    <property type="match status" value="1"/>
</dbReference>
<dbReference type="Proteomes" id="UP001642540">
    <property type="component" value="Unassembled WGS sequence"/>
</dbReference>
<name>A0ABP1Q643_9HEXA</name>
<dbReference type="InterPro" id="IPR036465">
    <property type="entry name" value="vWFA_dom_sf"/>
</dbReference>
<evidence type="ECO:0008006" key="4">
    <source>
        <dbReference type="Google" id="ProtNLM"/>
    </source>
</evidence>
<feature type="signal peptide" evidence="1">
    <location>
        <begin position="1"/>
        <end position="22"/>
    </location>
</feature>
<dbReference type="EMBL" id="CAXLJM020000019">
    <property type="protein sequence ID" value="CAL8086129.1"/>
    <property type="molecule type" value="Genomic_DNA"/>
</dbReference>
<protein>
    <recommendedName>
        <fullName evidence="4">VWFA domain-containing protein</fullName>
    </recommendedName>
</protein>
<proteinExistence type="predicted"/>
<sequence>MRMLLHIVVQLALLGFLTQTIALYGFYNGKCFDESDKYQIVIVLDRSEELILKDARGPLKEVINHLRIQLYYATFAIVSFADWNQGAWYNLRNKDLSKLIEHNDAEGCYKLEKPFTTRHIEYKSVQAQLDHVQLLTSFSTENILSAISWTIVDKKIGWSTDPEMKKLVILVTNYYDHAGIKLSHPGDRKPSRLDGSDTCSNNLIVEIEEAKKLLKRNNVILYILLSSNDKKKYTVDVENWYNKNPNFFGVPFKLSRFYDDDNKPVEPETLAEDIKNRLDELDANEKGTFTCPD</sequence>
<reference evidence="2 3" key="1">
    <citation type="submission" date="2024-08" db="EMBL/GenBank/DDBJ databases">
        <authorList>
            <person name="Cucini C."/>
            <person name="Frati F."/>
        </authorList>
    </citation>
    <scope>NUCLEOTIDE SEQUENCE [LARGE SCALE GENOMIC DNA]</scope>
</reference>
<accession>A0ABP1Q643</accession>